<dbReference type="EC" id="2.7.13.3" evidence="3"/>
<dbReference type="PRINTS" id="PR00344">
    <property type="entry name" value="BCTRLSENSOR"/>
</dbReference>
<dbReference type="PROSITE" id="PS50109">
    <property type="entry name" value="HIS_KIN"/>
    <property type="match status" value="1"/>
</dbReference>
<evidence type="ECO:0000256" key="9">
    <source>
        <dbReference type="ARBA" id="ARBA00023012"/>
    </source>
</evidence>
<dbReference type="FunFam" id="1.10.287.130:FF:000001">
    <property type="entry name" value="Two-component sensor histidine kinase"/>
    <property type="match status" value="1"/>
</dbReference>
<dbReference type="SMART" id="SM00387">
    <property type="entry name" value="HATPase_c"/>
    <property type="match status" value="1"/>
</dbReference>
<dbReference type="InterPro" id="IPR003594">
    <property type="entry name" value="HATPase_dom"/>
</dbReference>
<dbReference type="GO" id="GO:0000155">
    <property type="term" value="F:phosphorelay sensor kinase activity"/>
    <property type="evidence" value="ECO:0007669"/>
    <property type="project" value="InterPro"/>
</dbReference>
<dbReference type="InterPro" id="IPR036890">
    <property type="entry name" value="HATPase_C_sf"/>
</dbReference>
<evidence type="ECO:0000256" key="2">
    <source>
        <dbReference type="ARBA" id="ARBA00004141"/>
    </source>
</evidence>
<keyword evidence="5 13" id="KW-0808">Transferase</keyword>
<accession>A0A1S8N1Q2</accession>
<evidence type="ECO:0000256" key="5">
    <source>
        <dbReference type="ARBA" id="ARBA00022679"/>
    </source>
</evidence>
<proteinExistence type="predicted"/>
<keyword evidence="4" id="KW-0597">Phosphoprotein</keyword>
<protein>
    <recommendedName>
        <fullName evidence="3">histidine kinase</fullName>
        <ecNumber evidence="3">2.7.13.3</ecNumber>
    </recommendedName>
</protein>
<dbReference type="CDD" id="cd00082">
    <property type="entry name" value="HisKA"/>
    <property type="match status" value="1"/>
</dbReference>
<keyword evidence="6 11" id="KW-0812">Transmembrane</keyword>
<evidence type="ECO:0000313" key="14">
    <source>
        <dbReference type="Proteomes" id="UP000191154"/>
    </source>
</evidence>
<evidence type="ECO:0000256" key="3">
    <source>
        <dbReference type="ARBA" id="ARBA00012438"/>
    </source>
</evidence>
<dbReference type="RefSeq" id="WP_139355254.1">
    <property type="nucleotide sequence ID" value="NZ_LZYZ01000006.1"/>
</dbReference>
<keyword evidence="8 11" id="KW-1133">Transmembrane helix</keyword>
<comment type="subcellular location">
    <subcellularLocation>
        <location evidence="2">Membrane</location>
        <topology evidence="2">Multi-pass membrane protein</topology>
    </subcellularLocation>
</comment>
<feature type="transmembrane region" description="Helical" evidence="11">
    <location>
        <begin position="40"/>
        <end position="65"/>
    </location>
</feature>
<dbReference type="Pfam" id="PF02518">
    <property type="entry name" value="HATPase_c"/>
    <property type="match status" value="1"/>
</dbReference>
<dbReference type="InterPro" id="IPR005467">
    <property type="entry name" value="His_kinase_dom"/>
</dbReference>
<evidence type="ECO:0000256" key="10">
    <source>
        <dbReference type="ARBA" id="ARBA00023136"/>
    </source>
</evidence>
<dbReference type="PANTHER" id="PTHR45528:SF11">
    <property type="entry name" value="HISTIDINE KINASE"/>
    <property type="match status" value="1"/>
</dbReference>
<dbReference type="GO" id="GO:0005886">
    <property type="term" value="C:plasma membrane"/>
    <property type="evidence" value="ECO:0007669"/>
    <property type="project" value="TreeGrafter"/>
</dbReference>
<sequence length="350" mass="40004">MRKLNSKRLGHHIRNLLGMITSVFIAFFIVYKAFNLQINFYSMILNIISCFLGIGIYLSIIFIIYSKGGHFADNFKIVFDAIDKISDGDFSVFIDSSKYKHNRHNHIMNVLAQKVNDMAKQLSTMEMMRQDFVSNVSHEIQSPLTSIQGFAILLKNDNLSKEDKKAYLEIIDTETKRLSKLSNNLLKLSALDSGAKELQIKTYDLANQLRNVILFLEPQWSKKNIEFEIECQKTNVNVDEELMSEVWINLLSNGIKFTPDDGKMYVSVKRESKNIQVTIRDSGIGIKEEEQKRIFERFYMADKSRKRELGGNGLGLSIVKKIIDLHGGSIRVESETNRGAAFIVSLLAEI</sequence>
<dbReference type="Pfam" id="PF00512">
    <property type="entry name" value="HisKA"/>
    <property type="match status" value="1"/>
</dbReference>
<dbReference type="InterPro" id="IPR003661">
    <property type="entry name" value="HisK_dim/P_dom"/>
</dbReference>
<keyword evidence="7" id="KW-0418">Kinase</keyword>
<evidence type="ECO:0000256" key="4">
    <source>
        <dbReference type="ARBA" id="ARBA00022553"/>
    </source>
</evidence>
<comment type="catalytic activity">
    <reaction evidence="1">
        <text>ATP + protein L-histidine = ADP + protein N-phospho-L-histidine.</text>
        <dbReference type="EC" id="2.7.13.3"/>
    </reaction>
</comment>
<dbReference type="Proteomes" id="UP000191154">
    <property type="component" value="Unassembled WGS sequence"/>
</dbReference>
<evidence type="ECO:0000256" key="11">
    <source>
        <dbReference type="SAM" id="Phobius"/>
    </source>
</evidence>
<evidence type="ECO:0000256" key="8">
    <source>
        <dbReference type="ARBA" id="ARBA00022989"/>
    </source>
</evidence>
<evidence type="ECO:0000313" key="13">
    <source>
        <dbReference type="EMBL" id="OOM10436.1"/>
    </source>
</evidence>
<keyword evidence="9" id="KW-0902">Two-component regulatory system</keyword>
<reference evidence="13 14" key="1">
    <citation type="submission" date="2016-05" db="EMBL/GenBank/DDBJ databases">
        <title>Microbial solvent formation.</title>
        <authorList>
            <person name="Poehlein A."/>
            <person name="Montoya Solano J.D."/>
            <person name="Flitsch S."/>
            <person name="Krabben P."/>
            <person name="Duerre P."/>
            <person name="Daniel R."/>
        </authorList>
    </citation>
    <scope>NUCLEOTIDE SEQUENCE [LARGE SCALE GENOMIC DNA]</scope>
    <source>
        <strain evidence="13 14">L1-8</strain>
    </source>
</reference>
<dbReference type="Gene3D" id="3.30.565.10">
    <property type="entry name" value="Histidine kinase-like ATPase, C-terminal domain"/>
    <property type="match status" value="1"/>
</dbReference>
<dbReference type="AlphaFoldDB" id="A0A1S8N1Q2"/>
<evidence type="ECO:0000259" key="12">
    <source>
        <dbReference type="PROSITE" id="PS50109"/>
    </source>
</evidence>
<dbReference type="EMBL" id="LZYZ01000006">
    <property type="protein sequence ID" value="OOM10436.1"/>
    <property type="molecule type" value="Genomic_DNA"/>
</dbReference>
<dbReference type="PANTHER" id="PTHR45528">
    <property type="entry name" value="SENSOR HISTIDINE KINASE CPXA"/>
    <property type="match status" value="1"/>
</dbReference>
<dbReference type="InterPro" id="IPR004358">
    <property type="entry name" value="Sig_transdc_His_kin-like_C"/>
</dbReference>
<dbReference type="SUPFAM" id="SSF47384">
    <property type="entry name" value="Homodimeric domain of signal transducing histidine kinase"/>
    <property type="match status" value="1"/>
</dbReference>
<organism evidence="13 14">
    <name type="scientific">Clostridium saccharobutylicum</name>
    <dbReference type="NCBI Taxonomy" id="169679"/>
    <lineage>
        <taxon>Bacteria</taxon>
        <taxon>Bacillati</taxon>
        <taxon>Bacillota</taxon>
        <taxon>Clostridia</taxon>
        <taxon>Eubacteriales</taxon>
        <taxon>Clostridiaceae</taxon>
        <taxon>Clostridium</taxon>
    </lineage>
</organism>
<dbReference type="InterPro" id="IPR036097">
    <property type="entry name" value="HisK_dim/P_sf"/>
</dbReference>
<dbReference type="SUPFAM" id="SSF55874">
    <property type="entry name" value="ATPase domain of HSP90 chaperone/DNA topoisomerase II/histidine kinase"/>
    <property type="match status" value="1"/>
</dbReference>
<dbReference type="Gene3D" id="1.10.287.130">
    <property type="match status" value="1"/>
</dbReference>
<evidence type="ECO:0000256" key="1">
    <source>
        <dbReference type="ARBA" id="ARBA00000085"/>
    </source>
</evidence>
<comment type="caution">
    <text evidence="13">The sequence shown here is derived from an EMBL/GenBank/DDBJ whole genome shotgun (WGS) entry which is preliminary data.</text>
</comment>
<evidence type="ECO:0000256" key="6">
    <source>
        <dbReference type="ARBA" id="ARBA00022692"/>
    </source>
</evidence>
<feature type="domain" description="Histidine kinase" evidence="12">
    <location>
        <begin position="135"/>
        <end position="350"/>
    </location>
</feature>
<evidence type="ECO:0000256" key="7">
    <source>
        <dbReference type="ARBA" id="ARBA00022777"/>
    </source>
</evidence>
<dbReference type="SMART" id="SM00388">
    <property type="entry name" value="HisKA"/>
    <property type="match status" value="1"/>
</dbReference>
<feature type="transmembrane region" description="Helical" evidence="11">
    <location>
        <begin position="12"/>
        <end position="34"/>
    </location>
</feature>
<dbReference type="FunFam" id="3.30.565.10:FF:000006">
    <property type="entry name" value="Sensor histidine kinase WalK"/>
    <property type="match status" value="1"/>
</dbReference>
<gene>
    <name evidence="13" type="primary">phoR_13</name>
    <name evidence="13" type="ORF">CLOSAC_30570</name>
</gene>
<keyword evidence="10 11" id="KW-0472">Membrane</keyword>
<name>A0A1S8N1Q2_CLOSA</name>
<dbReference type="InterPro" id="IPR050398">
    <property type="entry name" value="HssS/ArlS-like"/>
</dbReference>
<dbReference type="CDD" id="cd00075">
    <property type="entry name" value="HATPase"/>
    <property type="match status" value="1"/>
</dbReference>
<dbReference type="STRING" id="169679.CSACC_21720"/>